<accession>A0A485LVL5</accession>
<evidence type="ECO:0000256" key="1">
    <source>
        <dbReference type="SAM" id="MobiDB-lite"/>
    </source>
</evidence>
<evidence type="ECO:0000313" key="2">
    <source>
        <dbReference type="EMBL" id="KAF0683094.1"/>
    </source>
</evidence>
<organism evidence="3 4">
    <name type="scientific">Aphanomyces stellatus</name>
    <dbReference type="NCBI Taxonomy" id="120398"/>
    <lineage>
        <taxon>Eukaryota</taxon>
        <taxon>Sar</taxon>
        <taxon>Stramenopiles</taxon>
        <taxon>Oomycota</taxon>
        <taxon>Saprolegniomycetes</taxon>
        <taxon>Saprolegniales</taxon>
        <taxon>Verrucalvaceae</taxon>
        <taxon>Aphanomyces</taxon>
    </lineage>
</organism>
<reference evidence="3 4" key="1">
    <citation type="submission" date="2019-03" db="EMBL/GenBank/DDBJ databases">
        <authorList>
            <person name="Gaulin E."/>
            <person name="Dumas B."/>
        </authorList>
    </citation>
    <scope>NUCLEOTIDE SEQUENCE [LARGE SCALE GENOMIC DNA]</scope>
    <source>
        <strain evidence="3">CBS 568.67</strain>
    </source>
</reference>
<dbReference type="Proteomes" id="UP000332933">
    <property type="component" value="Unassembled WGS sequence"/>
</dbReference>
<dbReference type="EMBL" id="CAADRA010007477">
    <property type="protein sequence ID" value="VFU01417.1"/>
    <property type="molecule type" value="Genomic_DNA"/>
</dbReference>
<gene>
    <name evidence="3" type="primary">Aste57867_24782</name>
    <name evidence="2" type="ORF">As57867_024704</name>
    <name evidence="3" type="ORF">ASTE57867_24782</name>
</gene>
<keyword evidence="4" id="KW-1185">Reference proteome</keyword>
<reference evidence="2" key="2">
    <citation type="submission" date="2019-06" db="EMBL/GenBank/DDBJ databases">
        <title>Genomics analysis of Aphanomyces spp. identifies a new class of oomycete effector associated with host adaptation.</title>
        <authorList>
            <person name="Gaulin E."/>
        </authorList>
    </citation>
    <scope>NUCLEOTIDE SEQUENCE</scope>
    <source>
        <strain evidence="2">CBS 578.67</strain>
    </source>
</reference>
<sequence>MDVPRVLLPRPFPFMPPQVAPVRTPAPKHLPPDEKIQRRREYNREKQRLVRERAELALAALQDTIEALEAEVGRRRQQDKARRRRGDHMENTETLLPWREIAAAMAEETRVSNASNRALQANVERMRRVAISMYTWVFGHVIRAAPAESMSCTAHLTRTSLGADPASRRLSYAWLTDRLYHNVDRLLDGHGLHYRPVVVDEGDAIGDVIVEFDDDDLMMLSTRTRRHVPATFHHVCRAYDALAMPGAKGDFILAGRTRLLEDVAGGSEIVYSRAVWTRNERPWIDNKVWRTYRSVTRVVVVSQTIHDDATFPVTALQRHRIGILVVDRLDATRTLVRELNLNSHAFDAANGAFVSLDQEGLQYHAGFSDTDDSETKRTKLRRRITMGGDKERVGRLVRLDAALHATS</sequence>
<protein>
    <submittedName>
        <fullName evidence="3">Aste57867_24782 protein</fullName>
    </submittedName>
</protein>
<evidence type="ECO:0000313" key="4">
    <source>
        <dbReference type="Proteomes" id="UP000332933"/>
    </source>
</evidence>
<proteinExistence type="predicted"/>
<evidence type="ECO:0000313" key="3">
    <source>
        <dbReference type="EMBL" id="VFU01417.1"/>
    </source>
</evidence>
<dbReference type="CDD" id="cd14688">
    <property type="entry name" value="bZIP_YAP"/>
    <property type="match status" value="1"/>
</dbReference>
<dbReference type="EMBL" id="VJMH01007451">
    <property type="protein sequence ID" value="KAF0683094.1"/>
    <property type="molecule type" value="Genomic_DNA"/>
</dbReference>
<name>A0A485LVL5_9STRA</name>
<feature type="compositionally biased region" description="Basic and acidic residues" evidence="1">
    <location>
        <begin position="30"/>
        <end position="41"/>
    </location>
</feature>
<feature type="region of interest" description="Disordered" evidence="1">
    <location>
        <begin position="18"/>
        <end position="41"/>
    </location>
</feature>
<dbReference type="AlphaFoldDB" id="A0A485LVL5"/>